<feature type="non-terminal residue" evidence="1">
    <location>
        <position position="90"/>
    </location>
</feature>
<evidence type="ECO:0000313" key="2">
    <source>
        <dbReference type="Proteomes" id="UP000030764"/>
    </source>
</evidence>
<keyword evidence="2" id="KW-1185">Reference proteome</keyword>
<evidence type="ECO:0000313" key="1">
    <source>
        <dbReference type="EMBL" id="KFD44724.1"/>
    </source>
</evidence>
<dbReference type="AlphaFoldDB" id="A0A085LIC8"/>
<dbReference type="EMBL" id="KL365204">
    <property type="protein sequence ID" value="KFD44724.1"/>
    <property type="molecule type" value="Genomic_DNA"/>
</dbReference>
<proteinExistence type="predicted"/>
<reference evidence="1 2" key="1">
    <citation type="journal article" date="2014" name="Nat. Genet.">
        <title>Genome and transcriptome of the porcine whipworm Trichuris suis.</title>
        <authorList>
            <person name="Jex A.R."/>
            <person name="Nejsum P."/>
            <person name="Schwarz E.M."/>
            <person name="Hu L."/>
            <person name="Young N.D."/>
            <person name="Hall R.S."/>
            <person name="Korhonen P.K."/>
            <person name="Liao S."/>
            <person name="Thamsborg S."/>
            <person name="Xia J."/>
            <person name="Xu P."/>
            <person name="Wang S."/>
            <person name="Scheerlinck J.P."/>
            <person name="Hofmann A."/>
            <person name="Sternberg P.W."/>
            <person name="Wang J."/>
            <person name="Gasser R.B."/>
        </authorList>
    </citation>
    <scope>NUCLEOTIDE SEQUENCE [LARGE SCALE GENOMIC DNA]</scope>
    <source>
        <strain evidence="1">DCEP-RM93M</strain>
    </source>
</reference>
<name>A0A085LIC8_9BILA</name>
<organism evidence="1 2">
    <name type="scientific">Trichuris suis</name>
    <name type="common">pig whipworm</name>
    <dbReference type="NCBI Taxonomy" id="68888"/>
    <lineage>
        <taxon>Eukaryota</taxon>
        <taxon>Metazoa</taxon>
        <taxon>Ecdysozoa</taxon>
        <taxon>Nematoda</taxon>
        <taxon>Enoplea</taxon>
        <taxon>Dorylaimia</taxon>
        <taxon>Trichinellida</taxon>
        <taxon>Trichuridae</taxon>
        <taxon>Trichuris</taxon>
    </lineage>
</organism>
<accession>A0A085LIC8</accession>
<gene>
    <name evidence="1" type="ORF">M513_14399</name>
</gene>
<sequence>MLTRTKYTPKKNLSLTEVKILNDLKKDNNIIITRADIGNAVVILNRDMYINNVKQLLDTASYKPIQVDPTDNVRKKLKTKLTRYAEETKE</sequence>
<dbReference type="Proteomes" id="UP000030764">
    <property type="component" value="Unassembled WGS sequence"/>
</dbReference>
<protein>
    <submittedName>
        <fullName evidence="1">Uncharacterized protein</fullName>
    </submittedName>
</protein>